<dbReference type="Proteomes" id="UP000691718">
    <property type="component" value="Unassembled WGS sequence"/>
</dbReference>
<accession>A0A8S3Y083</accession>
<dbReference type="EMBL" id="CAJQZP010001352">
    <property type="protein sequence ID" value="CAG5040938.1"/>
    <property type="molecule type" value="Genomic_DNA"/>
</dbReference>
<proteinExistence type="predicted"/>
<organism evidence="1 2">
    <name type="scientific">Parnassius apollo</name>
    <name type="common">Apollo butterfly</name>
    <name type="synonym">Papilio apollo</name>
    <dbReference type="NCBI Taxonomy" id="110799"/>
    <lineage>
        <taxon>Eukaryota</taxon>
        <taxon>Metazoa</taxon>
        <taxon>Ecdysozoa</taxon>
        <taxon>Arthropoda</taxon>
        <taxon>Hexapoda</taxon>
        <taxon>Insecta</taxon>
        <taxon>Pterygota</taxon>
        <taxon>Neoptera</taxon>
        <taxon>Endopterygota</taxon>
        <taxon>Lepidoptera</taxon>
        <taxon>Glossata</taxon>
        <taxon>Ditrysia</taxon>
        <taxon>Papilionoidea</taxon>
        <taxon>Papilionidae</taxon>
        <taxon>Parnassiinae</taxon>
        <taxon>Parnassini</taxon>
        <taxon>Parnassius</taxon>
        <taxon>Parnassius</taxon>
    </lineage>
</organism>
<comment type="caution">
    <text evidence="1">The sequence shown here is derived from an EMBL/GenBank/DDBJ whole genome shotgun (WGS) entry which is preliminary data.</text>
</comment>
<reference evidence="1" key="1">
    <citation type="submission" date="2021-04" db="EMBL/GenBank/DDBJ databases">
        <authorList>
            <person name="Tunstrom K."/>
        </authorList>
    </citation>
    <scope>NUCLEOTIDE SEQUENCE</scope>
</reference>
<dbReference type="AlphaFoldDB" id="A0A8S3Y083"/>
<name>A0A8S3Y083_PARAO</name>
<keyword evidence="2" id="KW-1185">Reference proteome</keyword>
<gene>
    <name evidence="1" type="ORF">PAPOLLO_LOCUS22005</name>
</gene>
<protein>
    <submittedName>
        <fullName evidence="1">(apollo) hypothetical protein</fullName>
    </submittedName>
</protein>
<evidence type="ECO:0000313" key="1">
    <source>
        <dbReference type="EMBL" id="CAG5040938.1"/>
    </source>
</evidence>
<evidence type="ECO:0000313" key="2">
    <source>
        <dbReference type="Proteomes" id="UP000691718"/>
    </source>
</evidence>
<sequence>MAFLVSSSVTELNSKELHDNKGMELSSWGFVALVDKCRRDAEEKCMFKSLSEIFEIKELECDFPNPRELRNFHISAEEEFIKLL</sequence>